<evidence type="ECO:0000256" key="4">
    <source>
        <dbReference type="ARBA" id="ARBA00022989"/>
    </source>
</evidence>
<feature type="transmembrane region" description="Helical" evidence="6">
    <location>
        <begin position="436"/>
        <end position="457"/>
    </location>
</feature>
<evidence type="ECO:0000256" key="3">
    <source>
        <dbReference type="ARBA" id="ARBA00022692"/>
    </source>
</evidence>
<feature type="transmembrane region" description="Helical" evidence="6">
    <location>
        <begin position="222"/>
        <end position="250"/>
    </location>
</feature>
<accession>A0A842J4Z9</accession>
<feature type="transmembrane region" description="Helical" evidence="6">
    <location>
        <begin position="184"/>
        <end position="202"/>
    </location>
</feature>
<gene>
    <name evidence="7" type="ORF">H7R39_01060</name>
</gene>
<keyword evidence="3 6" id="KW-0812">Transmembrane</keyword>
<evidence type="ECO:0000256" key="2">
    <source>
        <dbReference type="ARBA" id="ARBA00022448"/>
    </source>
</evidence>
<dbReference type="RefSeq" id="WP_185897589.1">
    <property type="nucleotide sequence ID" value="NZ_JACLZK010000001.1"/>
</dbReference>
<protein>
    <submittedName>
        <fullName evidence="7">Sodium-dependent transporter</fullName>
    </submittedName>
</protein>
<keyword evidence="5 6" id="KW-0472">Membrane</keyword>
<organism evidence="7 8">
    <name type="scientific">Campylobacter massiliensis</name>
    <dbReference type="NCBI Taxonomy" id="2762557"/>
    <lineage>
        <taxon>Bacteria</taxon>
        <taxon>Pseudomonadati</taxon>
        <taxon>Campylobacterota</taxon>
        <taxon>Epsilonproteobacteria</taxon>
        <taxon>Campylobacterales</taxon>
        <taxon>Campylobacteraceae</taxon>
        <taxon>Campylobacter</taxon>
    </lineage>
</organism>
<keyword evidence="4 6" id="KW-1133">Transmembrane helix</keyword>
<reference evidence="7 8" key="1">
    <citation type="submission" date="2020-08" db="EMBL/GenBank/DDBJ databases">
        <title>Complete genome and description of Campylobacter massiliensis Marseille-Q3452 sp. nov.</title>
        <authorList>
            <person name="Antezack A."/>
        </authorList>
    </citation>
    <scope>NUCLEOTIDE SEQUENCE [LARGE SCALE GENOMIC DNA]</scope>
    <source>
        <strain evidence="7 8">Marseille-Q3452</strain>
    </source>
</reference>
<keyword evidence="8" id="KW-1185">Reference proteome</keyword>
<dbReference type="PRINTS" id="PR00176">
    <property type="entry name" value="NANEUSMPORT"/>
</dbReference>
<dbReference type="InterPro" id="IPR047218">
    <property type="entry name" value="YocR/YhdH-like"/>
</dbReference>
<dbReference type="AlphaFoldDB" id="A0A842J4Z9"/>
<keyword evidence="2" id="KW-0813">Transport</keyword>
<dbReference type="PANTHER" id="PTHR42948:SF1">
    <property type="entry name" value="TRANSPORTER"/>
    <property type="match status" value="1"/>
</dbReference>
<feature type="transmembrane region" description="Helical" evidence="6">
    <location>
        <begin position="153"/>
        <end position="172"/>
    </location>
</feature>
<evidence type="ECO:0000313" key="8">
    <source>
        <dbReference type="Proteomes" id="UP000552683"/>
    </source>
</evidence>
<proteinExistence type="predicted"/>
<dbReference type="GO" id="GO:0016020">
    <property type="term" value="C:membrane"/>
    <property type="evidence" value="ECO:0007669"/>
    <property type="project" value="UniProtKB-SubCell"/>
</dbReference>
<dbReference type="EMBL" id="JACLZK010000001">
    <property type="protein sequence ID" value="MBC2881880.1"/>
    <property type="molecule type" value="Genomic_DNA"/>
</dbReference>
<dbReference type="InterPro" id="IPR000175">
    <property type="entry name" value="Na/ntran_symport"/>
</dbReference>
<dbReference type="Pfam" id="PF00209">
    <property type="entry name" value="SNF"/>
    <property type="match status" value="2"/>
</dbReference>
<evidence type="ECO:0000256" key="1">
    <source>
        <dbReference type="ARBA" id="ARBA00004141"/>
    </source>
</evidence>
<feature type="transmembrane region" description="Helical" evidence="6">
    <location>
        <begin position="305"/>
        <end position="333"/>
    </location>
</feature>
<feature type="transmembrane region" description="Helical" evidence="6">
    <location>
        <begin position="394"/>
        <end position="416"/>
    </location>
</feature>
<dbReference type="SUPFAM" id="SSF161070">
    <property type="entry name" value="SNF-like"/>
    <property type="match status" value="1"/>
</dbReference>
<evidence type="ECO:0000313" key="7">
    <source>
        <dbReference type="EMBL" id="MBC2881880.1"/>
    </source>
</evidence>
<evidence type="ECO:0000256" key="5">
    <source>
        <dbReference type="ARBA" id="ARBA00023136"/>
    </source>
</evidence>
<name>A0A842J4Z9_9BACT</name>
<dbReference type="InterPro" id="IPR037272">
    <property type="entry name" value="SNS_sf"/>
</dbReference>
<feature type="transmembrane region" description="Helical" evidence="6">
    <location>
        <begin position="52"/>
        <end position="77"/>
    </location>
</feature>
<dbReference type="Proteomes" id="UP000552683">
    <property type="component" value="Unassembled WGS sequence"/>
</dbReference>
<feature type="transmembrane region" description="Helical" evidence="6">
    <location>
        <begin position="98"/>
        <end position="124"/>
    </location>
</feature>
<sequence length="459" mass="50372">MLASLLKFQILRLNLAQDKFSKIGFILAVAGSAVGLGNAWKFPYLVGQNGGSAFVLLYLFMTFFIGLAIFFGEIAIGKLSESDPVNAFKKLAPKRKETWKFAGFTMIGAIIIASFYTVIIGWILKYAVMVITELPKDVEASEKIFGNFYANDAASQIFYFTIVFFLCIFIVSKGIKSGIERVNVWMMPSLLILLIIMLSYSFTMDGFVQSAKFLLVPDFSKLGVSSILTALGLAFFTLSLGVGVIIVYSASLPDNTNLVSSSIIIVVINVVMGILMGLVIFTFVFEFGATPSQGVGLVFISLPTLFAKLGALGHVLAFAFFSALLFAGITSAISMLEPFTHYLIREFGFSRKKALALIGAFIYCMGILCILSSIEGVKENLVFFGKSFFDCLDFLSSNIIMPIGGITVSIFVGFVIKKDALYILFGPYMSRVVFEIWYFMIRFVAPISIVIITINALRG</sequence>
<dbReference type="PROSITE" id="PS50267">
    <property type="entry name" value="NA_NEUROTRAN_SYMP_3"/>
    <property type="match status" value="1"/>
</dbReference>
<evidence type="ECO:0000256" key="6">
    <source>
        <dbReference type="SAM" id="Phobius"/>
    </source>
</evidence>
<feature type="transmembrane region" description="Helical" evidence="6">
    <location>
        <begin position="20"/>
        <end position="40"/>
    </location>
</feature>
<feature type="transmembrane region" description="Helical" evidence="6">
    <location>
        <begin position="354"/>
        <end position="374"/>
    </location>
</feature>
<dbReference type="PANTHER" id="PTHR42948">
    <property type="entry name" value="TRANSPORTER"/>
    <property type="match status" value="1"/>
</dbReference>
<dbReference type="NCBIfam" id="NF037979">
    <property type="entry name" value="Na_transp"/>
    <property type="match status" value="1"/>
</dbReference>
<comment type="subcellular location">
    <subcellularLocation>
        <location evidence="1">Membrane</location>
        <topology evidence="1">Multi-pass membrane protein</topology>
    </subcellularLocation>
</comment>
<dbReference type="CDD" id="cd10336">
    <property type="entry name" value="SLC6sbd_Tyt1-Like"/>
    <property type="match status" value="1"/>
</dbReference>
<comment type="caution">
    <text evidence="7">The sequence shown here is derived from an EMBL/GenBank/DDBJ whole genome shotgun (WGS) entry which is preliminary data.</text>
</comment>
<feature type="transmembrane region" description="Helical" evidence="6">
    <location>
        <begin position="262"/>
        <end position="285"/>
    </location>
</feature>